<reference evidence="2 3" key="1">
    <citation type="submission" date="2018-11" db="EMBL/GenBank/DDBJ databases">
        <title>Sequencing the genomes of 1000 actinobacteria strains.</title>
        <authorList>
            <person name="Klenk H.-P."/>
        </authorList>
    </citation>
    <scope>NUCLEOTIDE SEQUENCE [LARGE SCALE GENOMIC DNA]</scope>
    <source>
        <strain evidence="2 3">DSM 13521</strain>
    </source>
</reference>
<evidence type="ECO:0000313" key="3">
    <source>
        <dbReference type="Proteomes" id="UP000275356"/>
    </source>
</evidence>
<comment type="caution">
    <text evidence="2">The sequence shown here is derived from an EMBL/GenBank/DDBJ whole genome shotgun (WGS) entry which is preliminary data.</text>
</comment>
<dbReference type="InterPro" id="IPR013321">
    <property type="entry name" value="Arc_rbn_hlx_hlx"/>
</dbReference>
<dbReference type="InterPro" id="IPR002145">
    <property type="entry name" value="CopG"/>
</dbReference>
<dbReference type="OrthoDB" id="9033039at2"/>
<dbReference type="CDD" id="cd21631">
    <property type="entry name" value="RHH_CopG_NikR-like"/>
    <property type="match status" value="1"/>
</dbReference>
<dbReference type="EMBL" id="RKHQ01000001">
    <property type="protein sequence ID" value="ROR97468.1"/>
    <property type="molecule type" value="Genomic_DNA"/>
</dbReference>
<evidence type="ECO:0000259" key="1">
    <source>
        <dbReference type="Pfam" id="PF01402"/>
    </source>
</evidence>
<dbReference type="AlphaFoldDB" id="A0A3N2DCS7"/>
<dbReference type="SUPFAM" id="SSF47598">
    <property type="entry name" value="Ribbon-helix-helix"/>
    <property type="match status" value="1"/>
</dbReference>
<dbReference type="GO" id="GO:0006355">
    <property type="term" value="P:regulation of DNA-templated transcription"/>
    <property type="evidence" value="ECO:0007669"/>
    <property type="project" value="InterPro"/>
</dbReference>
<proteinExistence type="predicted"/>
<dbReference type="Pfam" id="PF01402">
    <property type="entry name" value="RHH_1"/>
    <property type="match status" value="1"/>
</dbReference>
<accession>A0A3N2DCS7</accession>
<feature type="domain" description="Ribbon-helix-helix protein CopG" evidence="1">
    <location>
        <begin position="13"/>
        <end position="50"/>
    </location>
</feature>
<organism evidence="2 3">
    <name type="scientific">Salana multivorans</name>
    <dbReference type="NCBI Taxonomy" id="120377"/>
    <lineage>
        <taxon>Bacteria</taxon>
        <taxon>Bacillati</taxon>
        <taxon>Actinomycetota</taxon>
        <taxon>Actinomycetes</taxon>
        <taxon>Micrococcales</taxon>
        <taxon>Beutenbergiaceae</taxon>
        <taxon>Salana</taxon>
    </lineage>
</organism>
<name>A0A3N2DCS7_9MICO</name>
<dbReference type="InterPro" id="IPR010985">
    <property type="entry name" value="Ribbon_hlx_hlx"/>
</dbReference>
<protein>
    <submittedName>
        <fullName evidence="2">Ribbon-helix-helix CopG family protein</fullName>
    </submittedName>
</protein>
<keyword evidence="3" id="KW-1185">Reference proteome</keyword>
<gene>
    <name evidence="2" type="ORF">EDD28_2067</name>
</gene>
<dbReference type="Gene3D" id="1.10.1220.10">
    <property type="entry name" value="Met repressor-like"/>
    <property type="match status" value="1"/>
</dbReference>
<dbReference type="RefSeq" id="WP_123739513.1">
    <property type="nucleotide sequence ID" value="NZ_CALFQU010000025.1"/>
</dbReference>
<dbReference type="Proteomes" id="UP000275356">
    <property type="component" value="Unassembled WGS sequence"/>
</dbReference>
<evidence type="ECO:0000313" key="2">
    <source>
        <dbReference type="EMBL" id="ROR97468.1"/>
    </source>
</evidence>
<sequence>MIQPAGAAKAQMNVYLPRDLITRVKHHAIDVDLSLSALVERALTEYLTRQESDR</sequence>